<dbReference type="PROSITE" id="PS50995">
    <property type="entry name" value="HTH_MARR_2"/>
    <property type="match status" value="1"/>
</dbReference>
<dbReference type="PRINTS" id="PR00598">
    <property type="entry name" value="HTHMARR"/>
</dbReference>
<evidence type="ECO:0000256" key="1">
    <source>
        <dbReference type="SAM" id="MobiDB-lite"/>
    </source>
</evidence>
<dbReference type="SUPFAM" id="SSF46785">
    <property type="entry name" value="Winged helix' DNA-binding domain"/>
    <property type="match status" value="1"/>
</dbReference>
<dbReference type="Pfam" id="PF01047">
    <property type="entry name" value="MarR"/>
    <property type="match status" value="1"/>
</dbReference>
<sequence>MGGHIDGAAEGTAEGAAGGAAGGAATGVADKELAELLHLVSKRLRHGYVRRLVPLELNPGQARALRALADADRPLRMVQLAEELRIVPRSLTPVVDALEEAGLVRREVDPANRRSTLVVLTLDGQAAADRARDARIEAGEDLFAVLSGEQREQLRGLLGLVDGQFR</sequence>
<dbReference type="GO" id="GO:0006950">
    <property type="term" value="P:response to stress"/>
    <property type="evidence" value="ECO:0007669"/>
    <property type="project" value="TreeGrafter"/>
</dbReference>
<accession>A0A5S4G3E2</accession>
<organism evidence="3 4">
    <name type="scientific">Nonomuraea zeae</name>
    <dbReference type="NCBI Taxonomy" id="1642303"/>
    <lineage>
        <taxon>Bacteria</taxon>
        <taxon>Bacillati</taxon>
        <taxon>Actinomycetota</taxon>
        <taxon>Actinomycetes</taxon>
        <taxon>Streptosporangiales</taxon>
        <taxon>Streptosporangiaceae</taxon>
        <taxon>Nonomuraea</taxon>
    </lineage>
</organism>
<dbReference type="InterPro" id="IPR036390">
    <property type="entry name" value="WH_DNA-bd_sf"/>
</dbReference>
<dbReference type="InterPro" id="IPR000835">
    <property type="entry name" value="HTH_MarR-typ"/>
</dbReference>
<gene>
    <name evidence="3" type="ORF">ETD85_38945</name>
</gene>
<evidence type="ECO:0000313" key="3">
    <source>
        <dbReference type="EMBL" id="TMR27486.1"/>
    </source>
</evidence>
<dbReference type="Proteomes" id="UP000306628">
    <property type="component" value="Unassembled WGS sequence"/>
</dbReference>
<dbReference type="GO" id="GO:0003700">
    <property type="term" value="F:DNA-binding transcription factor activity"/>
    <property type="evidence" value="ECO:0007669"/>
    <property type="project" value="InterPro"/>
</dbReference>
<dbReference type="EMBL" id="VCKX01000167">
    <property type="protein sequence ID" value="TMR27486.1"/>
    <property type="molecule type" value="Genomic_DNA"/>
</dbReference>
<dbReference type="InterPro" id="IPR036388">
    <property type="entry name" value="WH-like_DNA-bd_sf"/>
</dbReference>
<dbReference type="PANTHER" id="PTHR33164:SF103">
    <property type="entry name" value="REGULATORY PROTEIN MARR"/>
    <property type="match status" value="1"/>
</dbReference>
<evidence type="ECO:0000259" key="2">
    <source>
        <dbReference type="PROSITE" id="PS50995"/>
    </source>
</evidence>
<dbReference type="PANTHER" id="PTHR33164">
    <property type="entry name" value="TRANSCRIPTIONAL REGULATOR, MARR FAMILY"/>
    <property type="match status" value="1"/>
</dbReference>
<reference evidence="3 4" key="1">
    <citation type="submission" date="2019-05" db="EMBL/GenBank/DDBJ databases">
        <title>Draft genome sequence of Nonomuraea zeae DSM 100528.</title>
        <authorList>
            <person name="Saricaoglu S."/>
            <person name="Isik K."/>
        </authorList>
    </citation>
    <scope>NUCLEOTIDE SEQUENCE [LARGE SCALE GENOMIC DNA]</scope>
    <source>
        <strain evidence="3 4">DSM 100528</strain>
    </source>
</reference>
<keyword evidence="4" id="KW-1185">Reference proteome</keyword>
<name>A0A5S4G3E2_9ACTN</name>
<dbReference type="OrthoDB" id="9815567at2"/>
<evidence type="ECO:0000313" key="4">
    <source>
        <dbReference type="Proteomes" id="UP000306628"/>
    </source>
</evidence>
<feature type="region of interest" description="Disordered" evidence="1">
    <location>
        <begin position="1"/>
        <end position="24"/>
    </location>
</feature>
<protein>
    <submittedName>
        <fullName evidence="3">MarR family transcriptional regulator</fullName>
    </submittedName>
</protein>
<dbReference type="Gene3D" id="1.10.10.10">
    <property type="entry name" value="Winged helix-like DNA-binding domain superfamily/Winged helix DNA-binding domain"/>
    <property type="match status" value="1"/>
</dbReference>
<dbReference type="InterPro" id="IPR039422">
    <property type="entry name" value="MarR/SlyA-like"/>
</dbReference>
<dbReference type="SMART" id="SM00347">
    <property type="entry name" value="HTH_MARR"/>
    <property type="match status" value="1"/>
</dbReference>
<comment type="caution">
    <text evidence="3">The sequence shown here is derived from an EMBL/GenBank/DDBJ whole genome shotgun (WGS) entry which is preliminary data.</text>
</comment>
<dbReference type="AlphaFoldDB" id="A0A5S4G3E2"/>
<feature type="domain" description="HTH marR-type" evidence="2">
    <location>
        <begin position="30"/>
        <end position="163"/>
    </location>
</feature>
<proteinExistence type="predicted"/>